<keyword evidence="4" id="KW-1185">Reference proteome</keyword>
<feature type="compositionally biased region" description="Basic and acidic residues" evidence="1">
    <location>
        <begin position="752"/>
        <end position="765"/>
    </location>
</feature>
<evidence type="ECO:0000313" key="4">
    <source>
        <dbReference type="Proteomes" id="UP001346149"/>
    </source>
</evidence>
<dbReference type="CDD" id="cd05162">
    <property type="entry name" value="PWWP"/>
    <property type="match status" value="1"/>
</dbReference>
<feature type="region of interest" description="Disordered" evidence="1">
    <location>
        <begin position="715"/>
        <end position="765"/>
    </location>
</feature>
<dbReference type="InterPro" id="IPR044679">
    <property type="entry name" value="PWWP2-like"/>
</dbReference>
<dbReference type="PROSITE" id="PS50812">
    <property type="entry name" value="PWWP"/>
    <property type="match status" value="1"/>
</dbReference>
<feature type="region of interest" description="Disordered" evidence="1">
    <location>
        <begin position="19"/>
        <end position="39"/>
    </location>
</feature>
<organism evidence="3 4">
    <name type="scientific">Trapa natans</name>
    <name type="common">Water chestnut</name>
    <dbReference type="NCBI Taxonomy" id="22666"/>
    <lineage>
        <taxon>Eukaryota</taxon>
        <taxon>Viridiplantae</taxon>
        <taxon>Streptophyta</taxon>
        <taxon>Embryophyta</taxon>
        <taxon>Tracheophyta</taxon>
        <taxon>Spermatophyta</taxon>
        <taxon>Magnoliopsida</taxon>
        <taxon>eudicotyledons</taxon>
        <taxon>Gunneridae</taxon>
        <taxon>Pentapetalae</taxon>
        <taxon>rosids</taxon>
        <taxon>malvids</taxon>
        <taxon>Myrtales</taxon>
        <taxon>Lythraceae</taxon>
        <taxon>Trapa</taxon>
    </lineage>
</organism>
<proteinExistence type="predicted"/>
<reference evidence="3 4" key="1">
    <citation type="journal article" date="2023" name="Hortic Res">
        <title>Pangenome of water caltrop reveals structural variations and asymmetric subgenome divergence after allopolyploidization.</title>
        <authorList>
            <person name="Zhang X."/>
            <person name="Chen Y."/>
            <person name="Wang L."/>
            <person name="Yuan Y."/>
            <person name="Fang M."/>
            <person name="Shi L."/>
            <person name="Lu R."/>
            <person name="Comes H.P."/>
            <person name="Ma Y."/>
            <person name="Chen Y."/>
            <person name="Huang G."/>
            <person name="Zhou Y."/>
            <person name="Zheng Z."/>
            <person name="Qiu Y."/>
        </authorList>
    </citation>
    <scope>NUCLEOTIDE SEQUENCE [LARGE SCALE GENOMIC DNA]</scope>
    <source>
        <strain evidence="3">F231</strain>
    </source>
</reference>
<evidence type="ECO:0000313" key="3">
    <source>
        <dbReference type="EMBL" id="KAK4785101.1"/>
    </source>
</evidence>
<feature type="compositionally biased region" description="Basic residues" evidence="1">
    <location>
        <begin position="726"/>
        <end position="744"/>
    </location>
</feature>
<accession>A0AAN7R2Q0</accession>
<dbReference type="Proteomes" id="UP001346149">
    <property type="component" value="Unassembled WGS sequence"/>
</dbReference>
<feature type="compositionally biased region" description="Polar residues" evidence="1">
    <location>
        <begin position="166"/>
        <end position="178"/>
    </location>
</feature>
<sequence length="799" mass="87465">MGEPSGSLVRKPTAEIDLELSHQMGGSSSEPSSNNKGIDASVGGLVWVRRRNGSWWPGRIVGLDELSEDCLVSPRSGTPVQLLGREDASIDWYNLEKSKRVKAFRCGEYDDCIEKAKTAAANSSKKAVKYARREDAILHALEIESTRLGKDPPYYFNHMDSLSGRLGTSATGSPTISHSVGKETNGISEDEVDGEFGSTPGISHSGSYLDEPSHASSIKGKTDREMRRRTPNDSEDDGDEGAKRMRGLEDLGMGVVPYRKNQPETLQLDNGSVHDLNACNDISNGSQMNGGKGHSSSSLKRKRSQVAHVHDFLKRKNRRRPLTKVLESTAMVSVPITCDQLATSCGSPLGVLSDAKTARIEFLESKRRFSSAVVEKNPESTGLAYENETLTNSAENANTNTDQVDIHHKIKNEPSCLLDLSENVQTDGLFDVPFISEDKKSSGFPSIYTSCSPGRSQIGFLGRQSNQSQSSKAQAVSLHHEALNESVVSACSTATHVDNVTQRIVKSTSKWQSKGKRNSRDLGNKKRRRSIGMSSIAGGSTNPDAYMADLDFNQKENLNNKLDRHLFTLPGSKDKKLTGVCDWGKRTCSLRVSQTRKPSQLKILSEASVTPKRLLPYRQSRYTVNPRYETDEFSIGIFGSNSESSLYDIELQVNATYRPPHVPLVSLMSKLNGKAIVGHPLAVEVLENDDFNVVTLDGLETRLGTERSSDVIMVSGKKNASQSHFSARKKPKSEKSGLSKKMRKLSSLTIQKRGEDNGRPLEEKPGSSVIACIPLKVVFSRINEAVTGSVRLTNRSSTA</sequence>
<name>A0AAN7R2Q0_TRANT</name>
<dbReference type="EMBL" id="JAXQNO010000013">
    <property type="protein sequence ID" value="KAK4785101.1"/>
    <property type="molecule type" value="Genomic_DNA"/>
</dbReference>
<evidence type="ECO:0000259" key="2">
    <source>
        <dbReference type="PROSITE" id="PS50812"/>
    </source>
</evidence>
<feature type="compositionally biased region" description="Basic and acidic residues" evidence="1">
    <location>
        <begin position="240"/>
        <end position="249"/>
    </location>
</feature>
<evidence type="ECO:0000256" key="1">
    <source>
        <dbReference type="SAM" id="MobiDB-lite"/>
    </source>
</evidence>
<dbReference type="Pfam" id="PF00855">
    <property type="entry name" value="PWWP"/>
    <property type="match status" value="1"/>
</dbReference>
<feature type="region of interest" description="Disordered" evidence="1">
    <location>
        <begin position="166"/>
        <end position="255"/>
    </location>
</feature>
<dbReference type="InterPro" id="IPR000313">
    <property type="entry name" value="PWWP_dom"/>
</dbReference>
<dbReference type="AlphaFoldDB" id="A0AAN7R2Q0"/>
<comment type="caution">
    <text evidence="3">The sequence shown here is derived from an EMBL/GenBank/DDBJ whole genome shotgun (WGS) entry which is preliminary data.</text>
</comment>
<feature type="compositionally biased region" description="Basic and acidic residues" evidence="1">
    <location>
        <begin position="220"/>
        <end position="232"/>
    </location>
</feature>
<dbReference type="PANTHER" id="PTHR33697">
    <property type="entry name" value="T17B22.17 PROTEIN-RELATED"/>
    <property type="match status" value="1"/>
</dbReference>
<feature type="region of interest" description="Disordered" evidence="1">
    <location>
        <begin position="506"/>
        <end position="538"/>
    </location>
</feature>
<feature type="region of interest" description="Disordered" evidence="1">
    <location>
        <begin position="282"/>
        <end position="305"/>
    </location>
</feature>
<feature type="compositionally biased region" description="Polar residues" evidence="1">
    <location>
        <begin position="24"/>
        <end position="36"/>
    </location>
</feature>
<dbReference type="SUPFAM" id="SSF63748">
    <property type="entry name" value="Tudor/PWWP/MBT"/>
    <property type="match status" value="1"/>
</dbReference>
<dbReference type="PANTHER" id="PTHR33697:SF1">
    <property type="entry name" value="TUDOR_PWWP_MBT SUPERFAMILY PROTEIN"/>
    <property type="match status" value="1"/>
</dbReference>
<gene>
    <name evidence="3" type="ORF">SAY86_001790</name>
</gene>
<protein>
    <recommendedName>
        <fullName evidence="2">PWWP domain-containing protein</fullName>
    </recommendedName>
</protein>
<feature type="domain" description="PWWP" evidence="2">
    <location>
        <begin position="42"/>
        <end position="97"/>
    </location>
</feature>
<dbReference type="Gene3D" id="2.30.30.140">
    <property type="match status" value="1"/>
</dbReference>